<dbReference type="OrthoDB" id="5196392at2"/>
<keyword evidence="2" id="KW-0472">Membrane</keyword>
<dbReference type="Proteomes" id="UP000266677">
    <property type="component" value="Unassembled WGS sequence"/>
</dbReference>
<dbReference type="PANTHER" id="PTHR37042">
    <property type="entry name" value="OUTER MEMBRANE PROTEIN RV1973"/>
    <property type="match status" value="1"/>
</dbReference>
<dbReference type="AlphaFoldDB" id="A0A3A4KU77"/>
<reference evidence="3 4" key="1">
    <citation type="submission" date="2018-09" db="EMBL/GenBank/DDBJ databases">
        <title>YIM PH21274 draft genome.</title>
        <authorList>
            <person name="Miao C."/>
        </authorList>
    </citation>
    <scope>NUCLEOTIDE SEQUENCE [LARGE SCALE GENOMIC DNA]</scope>
    <source>
        <strain evidence="3 4">YIM PH 21724</strain>
    </source>
</reference>
<organism evidence="3 4">
    <name type="scientific">Nocardia panacis</name>
    <dbReference type="NCBI Taxonomy" id="2340916"/>
    <lineage>
        <taxon>Bacteria</taxon>
        <taxon>Bacillati</taxon>
        <taxon>Actinomycetota</taxon>
        <taxon>Actinomycetes</taxon>
        <taxon>Mycobacteriales</taxon>
        <taxon>Nocardiaceae</taxon>
        <taxon>Nocardia</taxon>
    </lineage>
</organism>
<evidence type="ECO:0000256" key="2">
    <source>
        <dbReference type="ARBA" id="ARBA00023136"/>
    </source>
</evidence>
<proteinExistence type="predicted"/>
<keyword evidence="4" id="KW-1185">Reference proteome</keyword>
<sequence length="165" mass="17906">MTIPRMPWRPILFGAGGLVVAAALVLCGVAGLRYWQLRQDEQSRAEATAVATRDVEGMFTYNYQNVDSVVESAIRNLRGSVRDEYEAVSKQLIIPGAKEKQLTVVCNVQAAGVVSANPNHAVVLLFLNQSSTPKDNPKATVAASRLRVTLDRDGGQWVLSEAKPV</sequence>
<evidence type="ECO:0000256" key="1">
    <source>
        <dbReference type="ARBA" id="ARBA00004370"/>
    </source>
</evidence>
<dbReference type="PANTHER" id="PTHR37042:SF4">
    <property type="entry name" value="OUTER MEMBRANE PROTEIN RV1973"/>
    <property type="match status" value="1"/>
</dbReference>
<comment type="subcellular location">
    <subcellularLocation>
        <location evidence="1">Membrane</location>
    </subcellularLocation>
</comment>
<protein>
    <submittedName>
        <fullName evidence="3">H domain protein</fullName>
    </submittedName>
</protein>
<dbReference type="GO" id="GO:0016020">
    <property type="term" value="C:membrane"/>
    <property type="evidence" value="ECO:0007669"/>
    <property type="project" value="UniProtKB-SubCell"/>
</dbReference>
<name>A0A3A4KU77_9NOCA</name>
<dbReference type="EMBL" id="QZFU01000012">
    <property type="protein sequence ID" value="RJO78701.1"/>
    <property type="molecule type" value="Genomic_DNA"/>
</dbReference>
<dbReference type="RefSeq" id="WP_120038092.1">
    <property type="nucleotide sequence ID" value="NZ_QZFU01000012.1"/>
</dbReference>
<accession>A0A3A4KU77</accession>
<evidence type="ECO:0000313" key="4">
    <source>
        <dbReference type="Proteomes" id="UP000266677"/>
    </source>
</evidence>
<comment type="caution">
    <text evidence="3">The sequence shown here is derived from an EMBL/GenBank/DDBJ whole genome shotgun (WGS) entry which is preliminary data.</text>
</comment>
<gene>
    <name evidence="3" type="ORF">D5S18_03895</name>
</gene>
<evidence type="ECO:0000313" key="3">
    <source>
        <dbReference type="EMBL" id="RJO78701.1"/>
    </source>
</evidence>